<sequence length="116" mass="12960">MRNLKPVHHQVCTLPFCTSSHDEVVSCTSTDTDTIFGITREGILFELDVKLGTIKRTFNINENVEGVTPDAKMMEIQYVAELESLIIISQFDIITFNISTDMCEVTASIEEGILAM</sequence>
<dbReference type="Proteomes" id="UP000816034">
    <property type="component" value="Unassembled WGS sequence"/>
</dbReference>
<reference evidence="1 2" key="1">
    <citation type="journal article" date="2018" name="BMC Genomics">
        <title>The genome of Naegleria lovaniensis, the basis for a comparative approach to unravel pathogenicity factors of the human pathogenic amoeba N. fowleri.</title>
        <authorList>
            <person name="Liechti N."/>
            <person name="Schurch N."/>
            <person name="Bruggmann R."/>
            <person name="Wittwer M."/>
        </authorList>
    </citation>
    <scope>NUCLEOTIDE SEQUENCE [LARGE SCALE GENOMIC DNA]</scope>
    <source>
        <strain evidence="1 2">ATCC 30569</strain>
    </source>
</reference>
<gene>
    <name evidence="1" type="ORF">C9374_012257</name>
</gene>
<dbReference type="EMBL" id="PYSW02000057">
    <property type="protein sequence ID" value="KAG2373268.1"/>
    <property type="molecule type" value="Genomic_DNA"/>
</dbReference>
<protein>
    <submittedName>
        <fullName evidence="1">Uncharacterized protein</fullName>
    </submittedName>
</protein>
<evidence type="ECO:0000313" key="2">
    <source>
        <dbReference type="Proteomes" id="UP000816034"/>
    </source>
</evidence>
<dbReference type="GeneID" id="68104711"/>
<dbReference type="AlphaFoldDB" id="A0AA88GD52"/>
<evidence type="ECO:0000313" key="1">
    <source>
        <dbReference type="EMBL" id="KAG2373268.1"/>
    </source>
</evidence>
<proteinExistence type="predicted"/>
<accession>A0AA88GD52</accession>
<feature type="non-terminal residue" evidence="1">
    <location>
        <position position="116"/>
    </location>
</feature>
<name>A0AA88GD52_NAELO</name>
<comment type="caution">
    <text evidence="1">The sequence shown here is derived from an EMBL/GenBank/DDBJ whole genome shotgun (WGS) entry which is preliminary data.</text>
</comment>
<dbReference type="RefSeq" id="XP_044542442.1">
    <property type="nucleotide sequence ID" value="XM_044688003.1"/>
</dbReference>
<keyword evidence="2" id="KW-1185">Reference proteome</keyword>
<organism evidence="1 2">
    <name type="scientific">Naegleria lovaniensis</name>
    <name type="common">Amoeba</name>
    <dbReference type="NCBI Taxonomy" id="51637"/>
    <lineage>
        <taxon>Eukaryota</taxon>
        <taxon>Discoba</taxon>
        <taxon>Heterolobosea</taxon>
        <taxon>Tetramitia</taxon>
        <taxon>Eutetramitia</taxon>
        <taxon>Vahlkampfiidae</taxon>
        <taxon>Naegleria</taxon>
    </lineage>
</organism>